<keyword evidence="2 5" id="KW-0812">Transmembrane</keyword>
<feature type="transmembrane region" description="Helical" evidence="5">
    <location>
        <begin position="292"/>
        <end position="312"/>
    </location>
</feature>
<feature type="transmembrane region" description="Helical" evidence="5">
    <location>
        <begin position="324"/>
        <end position="346"/>
    </location>
</feature>
<feature type="transmembrane region" description="Helical" evidence="5">
    <location>
        <begin position="87"/>
        <end position="109"/>
    </location>
</feature>
<evidence type="ECO:0000259" key="6">
    <source>
        <dbReference type="PROSITE" id="PS50850"/>
    </source>
</evidence>
<dbReference type="InterPro" id="IPR020846">
    <property type="entry name" value="MFS_dom"/>
</dbReference>
<feature type="transmembrane region" description="Helical" evidence="5">
    <location>
        <begin position="393"/>
        <end position="416"/>
    </location>
</feature>
<dbReference type="PANTHER" id="PTHR23501:SF154">
    <property type="entry name" value="MULTIDRUG-EFFLUX TRANSPORTER RV1634-RELATED"/>
    <property type="match status" value="1"/>
</dbReference>
<evidence type="ECO:0000256" key="4">
    <source>
        <dbReference type="ARBA" id="ARBA00023136"/>
    </source>
</evidence>
<feature type="transmembrane region" description="Helical" evidence="5">
    <location>
        <begin position="115"/>
        <end position="133"/>
    </location>
</feature>
<evidence type="ECO:0000256" key="1">
    <source>
        <dbReference type="ARBA" id="ARBA00004651"/>
    </source>
</evidence>
<dbReference type="GO" id="GO:0022857">
    <property type="term" value="F:transmembrane transporter activity"/>
    <property type="evidence" value="ECO:0007669"/>
    <property type="project" value="InterPro"/>
</dbReference>
<dbReference type="EMBL" id="JACHDN010000001">
    <property type="protein sequence ID" value="MBB5471418.1"/>
    <property type="molecule type" value="Genomic_DNA"/>
</dbReference>
<evidence type="ECO:0000256" key="5">
    <source>
        <dbReference type="SAM" id="Phobius"/>
    </source>
</evidence>
<feature type="transmembrane region" description="Helical" evidence="5">
    <location>
        <begin position="428"/>
        <end position="449"/>
    </location>
</feature>
<reference evidence="8 10" key="2">
    <citation type="submission" date="2020-08" db="EMBL/GenBank/DDBJ databases">
        <title>Sequencing the genomes of 1000 actinobacteria strains.</title>
        <authorList>
            <person name="Klenk H.-P."/>
        </authorList>
    </citation>
    <scope>NUCLEOTIDE SEQUENCE [LARGE SCALE GENOMIC DNA]</scope>
    <source>
        <strain evidence="8 10">DSM 9581</strain>
    </source>
</reference>
<dbReference type="Pfam" id="PF07690">
    <property type="entry name" value="MFS_1"/>
    <property type="match status" value="1"/>
</dbReference>
<comment type="caution">
    <text evidence="7">The sequence shown here is derived from an EMBL/GenBank/DDBJ whole genome shotgun (WGS) entry which is preliminary data.</text>
</comment>
<feature type="transmembrane region" description="Helical" evidence="5">
    <location>
        <begin position="258"/>
        <end position="280"/>
    </location>
</feature>
<feature type="transmembrane region" description="Helical" evidence="5">
    <location>
        <begin position="140"/>
        <end position="162"/>
    </location>
</feature>
<dbReference type="SUPFAM" id="SSF103473">
    <property type="entry name" value="MFS general substrate transporter"/>
    <property type="match status" value="1"/>
</dbReference>
<dbReference type="PANTHER" id="PTHR23501">
    <property type="entry name" value="MAJOR FACILITATOR SUPERFAMILY"/>
    <property type="match status" value="1"/>
</dbReference>
<dbReference type="Gene3D" id="1.20.1250.20">
    <property type="entry name" value="MFS general substrate transporter like domains"/>
    <property type="match status" value="1"/>
</dbReference>
<sequence length="463" mass="46510">MTAHEGAPVRGARGAATLAASLVLVEFLAGMQRYLSQTVLPLVAAELDGAHLYGPLDAAAQAPMFLTMPLGAWLLSRFRVGRLMITLTLVTVAGAVVCALAPSTAVFLGGTAVRAAAAGALATVGMGAIGRGLPPRYRQLVLAAMSGVWVFSSVLGPVYAAGVASTLGWRWAMVLYLPLLLLARLLVARSMPERAEEVPPEPAPWGWALVLAAGSAVLSLPLGAWWGLAVLAGGGLMVGAAAQILPAGTLRAPDGRRAALTALGVTAAVYFGASMVLSVVAHDAFGLPASRYGFVVAAPGFCWAVAALWTGSRPAADDARLRRRAVTAGSSITAGVGVLLATTLAAGAAGTALAGLLLGGALLGAGMGTVYPDLLGRCLARPEADDGISDDRMASAVVVAESVGMALATTAAFAWIGGAGGDAGDALARARLLYLALLPVAVVMVRRLVAASRSAAGRPVASA</sequence>
<keyword evidence="3 5" id="KW-1133">Transmembrane helix</keyword>
<evidence type="ECO:0000313" key="7">
    <source>
        <dbReference type="EMBL" id="GEL46247.1"/>
    </source>
</evidence>
<feature type="transmembrane region" description="Helical" evidence="5">
    <location>
        <begin position="168"/>
        <end position="187"/>
    </location>
</feature>
<dbReference type="InterPro" id="IPR011701">
    <property type="entry name" value="MFS"/>
</dbReference>
<accession>A0A511FD55</accession>
<dbReference type="GO" id="GO:0005886">
    <property type="term" value="C:plasma membrane"/>
    <property type="evidence" value="ECO:0007669"/>
    <property type="project" value="UniProtKB-SubCell"/>
</dbReference>
<protein>
    <submittedName>
        <fullName evidence="8">MFS family permease</fullName>
    </submittedName>
    <submittedName>
        <fullName evidence="7">MFS transporter</fullName>
    </submittedName>
</protein>
<feature type="transmembrane region" description="Helical" evidence="5">
    <location>
        <begin position="352"/>
        <end position="372"/>
    </location>
</feature>
<keyword evidence="9" id="KW-1185">Reference proteome</keyword>
<evidence type="ECO:0000313" key="9">
    <source>
        <dbReference type="Proteomes" id="UP000321723"/>
    </source>
</evidence>
<feature type="transmembrane region" description="Helical" evidence="5">
    <location>
        <begin position="226"/>
        <end position="246"/>
    </location>
</feature>
<feature type="domain" description="Major facilitator superfamily (MFS) profile" evidence="6">
    <location>
        <begin position="18"/>
        <end position="453"/>
    </location>
</feature>
<organism evidence="7 9">
    <name type="scientific">Cellulomonas hominis</name>
    <dbReference type="NCBI Taxonomy" id="156981"/>
    <lineage>
        <taxon>Bacteria</taxon>
        <taxon>Bacillati</taxon>
        <taxon>Actinomycetota</taxon>
        <taxon>Actinomycetes</taxon>
        <taxon>Micrococcales</taxon>
        <taxon>Cellulomonadaceae</taxon>
        <taxon>Cellulomonas</taxon>
    </lineage>
</organism>
<keyword evidence="4 5" id="KW-0472">Membrane</keyword>
<evidence type="ECO:0000313" key="8">
    <source>
        <dbReference type="EMBL" id="MBB5471418.1"/>
    </source>
</evidence>
<dbReference type="InterPro" id="IPR036259">
    <property type="entry name" value="MFS_trans_sf"/>
</dbReference>
<evidence type="ECO:0000313" key="10">
    <source>
        <dbReference type="Proteomes" id="UP000564629"/>
    </source>
</evidence>
<reference evidence="7 9" key="1">
    <citation type="submission" date="2019-07" db="EMBL/GenBank/DDBJ databases">
        <title>Whole genome shotgun sequence of Cellulomonas hominis NBRC 16055.</title>
        <authorList>
            <person name="Hosoyama A."/>
            <person name="Uohara A."/>
            <person name="Ohji S."/>
            <person name="Ichikawa N."/>
        </authorList>
    </citation>
    <scope>NUCLEOTIDE SEQUENCE [LARGE SCALE GENOMIC DNA]</scope>
    <source>
        <strain evidence="7 9">NBRC 16055</strain>
    </source>
</reference>
<evidence type="ECO:0000256" key="2">
    <source>
        <dbReference type="ARBA" id="ARBA00022692"/>
    </source>
</evidence>
<dbReference type="Proteomes" id="UP000564629">
    <property type="component" value="Unassembled WGS sequence"/>
</dbReference>
<proteinExistence type="predicted"/>
<dbReference type="PROSITE" id="PS50850">
    <property type="entry name" value="MFS"/>
    <property type="match status" value="1"/>
</dbReference>
<evidence type="ECO:0000256" key="3">
    <source>
        <dbReference type="ARBA" id="ARBA00022989"/>
    </source>
</evidence>
<dbReference type="OrthoDB" id="9778875at2"/>
<dbReference type="AlphaFoldDB" id="A0A511FD55"/>
<name>A0A511FD55_9CELL</name>
<feature type="transmembrane region" description="Helical" evidence="5">
    <location>
        <begin position="203"/>
        <end position="220"/>
    </location>
</feature>
<dbReference type="EMBL" id="BJVQ01000013">
    <property type="protein sequence ID" value="GEL46247.1"/>
    <property type="molecule type" value="Genomic_DNA"/>
</dbReference>
<dbReference type="Proteomes" id="UP000321723">
    <property type="component" value="Unassembled WGS sequence"/>
</dbReference>
<gene>
    <name evidence="7" type="ORF">CHO01_13630</name>
    <name evidence="8" type="ORF">HNR08_000154</name>
</gene>
<dbReference type="RefSeq" id="WP_146835582.1">
    <property type="nucleotide sequence ID" value="NZ_BJVQ01000013.1"/>
</dbReference>
<comment type="subcellular location">
    <subcellularLocation>
        <location evidence="1">Cell membrane</location>
        <topology evidence="1">Multi-pass membrane protein</topology>
    </subcellularLocation>
</comment>